<dbReference type="SUPFAM" id="SSF53850">
    <property type="entry name" value="Periplasmic binding protein-like II"/>
    <property type="match status" value="1"/>
</dbReference>
<organism evidence="3 4">
    <name type="scientific">Promicromonospora alba</name>
    <dbReference type="NCBI Taxonomy" id="1616110"/>
    <lineage>
        <taxon>Bacteria</taxon>
        <taxon>Bacillati</taxon>
        <taxon>Actinomycetota</taxon>
        <taxon>Actinomycetes</taxon>
        <taxon>Micrococcales</taxon>
        <taxon>Promicromonosporaceae</taxon>
        <taxon>Promicromonospora</taxon>
    </lineage>
</organism>
<dbReference type="InterPro" id="IPR000914">
    <property type="entry name" value="SBP_5_dom"/>
</dbReference>
<dbReference type="RefSeq" id="WP_377137277.1">
    <property type="nucleotide sequence ID" value="NZ_JBHSFI010000005.1"/>
</dbReference>
<evidence type="ECO:0000313" key="4">
    <source>
        <dbReference type="Proteomes" id="UP001596011"/>
    </source>
</evidence>
<dbReference type="EMBL" id="JBHSFI010000005">
    <property type="protein sequence ID" value="MFC4629990.1"/>
    <property type="molecule type" value="Genomic_DNA"/>
</dbReference>
<feature type="chain" id="PRO_5046202667" evidence="1">
    <location>
        <begin position="32"/>
        <end position="512"/>
    </location>
</feature>
<comment type="caution">
    <text evidence="3">The sequence shown here is derived from an EMBL/GenBank/DDBJ whole genome shotgun (WGS) entry which is preliminary data.</text>
</comment>
<dbReference type="PANTHER" id="PTHR30290">
    <property type="entry name" value="PERIPLASMIC BINDING COMPONENT OF ABC TRANSPORTER"/>
    <property type="match status" value="1"/>
</dbReference>
<dbReference type="Gene3D" id="3.40.190.10">
    <property type="entry name" value="Periplasmic binding protein-like II"/>
    <property type="match status" value="1"/>
</dbReference>
<protein>
    <submittedName>
        <fullName evidence="3">ABC transporter substrate-binding protein</fullName>
    </submittedName>
</protein>
<proteinExistence type="predicted"/>
<reference evidence="4" key="1">
    <citation type="journal article" date="2019" name="Int. J. Syst. Evol. Microbiol.">
        <title>The Global Catalogue of Microorganisms (GCM) 10K type strain sequencing project: providing services to taxonomists for standard genome sequencing and annotation.</title>
        <authorList>
            <consortium name="The Broad Institute Genomics Platform"/>
            <consortium name="The Broad Institute Genome Sequencing Center for Infectious Disease"/>
            <person name="Wu L."/>
            <person name="Ma J."/>
        </authorList>
    </citation>
    <scope>NUCLEOTIDE SEQUENCE [LARGE SCALE GENOMIC DNA]</scope>
    <source>
        <strain evidence="4">CCUG 42722</strain>
    </source>
</reference>
<dbReference type="Pfam" id="PF00496">
    <property type="entry name" value="SBP_bac_5"/>
    <property type="match status" value="1"/>
</dbReference>
<keyword evidence="1" id="KW-0732">Signal</keyword>
<accession>A0ABV9HM80</accession>
<sequence length="512" mass="54276">MNPLTRRPMPRRLLALVTIPLSLSLLTACFAAPAPAGGAGSDERISVAMLQPPRSGLSPLSDDAFKLSRWATAETLVVLDEAGEALPALATEWEQVDDTTWRFAVRQGVTFHNGNELTTDSVVNSLQHAIDASPVPRILDGVELTVEADGDDVVLTTAEPDPLLSHRLSSPQLAVLDAEAYTDSGVDPTGTGTGPFELTAIDGVVGATLERYDGYWGEPAQAAGIDVRYVPDGTARAAALRTGEADVVEAIPAGQAASIDENLITEVPMPRTNTLYLNTESGPFADPAVRAAAREAVDRAAIIESVYEGRADVAEGLLGPALPWAAAYRAEPAYQEALEDRATPAEVDGVKITLGTFTDRAELPEVAVILEQQLEAAGFEVQQDVREYQFIEADALDGTFDAFILSRATVLDSGDPVAYLASDFTCDGGFSIAQLCSPDVDEAISRAAQTEPGKERQRASMAAEAQVLAADAAIPLLHERVIQGESQQVADAARDPRERILITADTHLDAAQ</sequence>
<dbReference type="Proteomes" id="UP001596011">
    <property type="component" value="Unassembled WGS sequence"/>
</dbReference>
<name>A0ABV9HM80_9MICO</name>
<dbReference type="Gene3D" id="3.10.105.10">
    <property type="entry name" value="Dipeptide-binding Protein, Domain 3"/>
    <property type="match status" value="1"/>
</dbReference>
<dbReference type="PROSITE" id="PS51257">
    <property type="entry name" value="PROKAR_LIPOPROTEIN"/>
    <property type="match status" value="1"/>
</dbReference>
<evidence type="ECO:0000313" key="3">
    <source>
        <dbReference type="EMBL" id="MFC4629990.1"/>
    </source>
</evidence>
<feature type="signal peptide" evidence="1">
    <location>
        <begin position="1"/>
        <end position="31"/>
    </location>
</feature>
<evidence type="ECO:0000259" key="2">
    <source>
        <dbReference type="Pfam" id="PF00496"/>
    </source>
</evidence>
<feature type="domain" description="Solute-binding protein family 5" evidence="2">
    <location>
        <begin position="87"/>
        <end position="428"/>
    </location>
</feature>
<keyword evidence="4" id="KW-1185">Reference proteome</keyword>
<dbReference type="CDD" id="cd08490">
    <property type="entry name" value="PBP2_NikA_DppA_OppA_like_3"/>
    <property type="match status" value="1"/>
</dbReference>
<gene>
    <name evidence="3" type="ORF">ACFO6V_17200</name>
</gene>
<evidence type="ECO:0000256" key="1">
    <source>
        <dbReference type="SAM" id="SignalP"/>
    </source>
</evidence>
<dbReference type="InterPro" id="IPR039424">
    <property type="entry name" value="SBP_5"/>
</dbReference>
<dbReference type="PANTHER" id="PTHR30290:SF65">
    <property type="entry name" value="MONOACYL PHOSPHATIDYLINOSITOL TETRAMANNOSIDE-BINDING PROTEIN LPQW-RELATED"/>
    <property type="match status" value="1"/>
</dbReference>